<protein>
    <submittedName>
        <fullName evidence="2">MerR family transcriptional regulator</fullName>
    </submittedName>
</protein>
<dbReference type="EMBL" id="JAERWL010000014">
    <property type="protein sequence ID" value="MBM9477903.1"/>
    <property type="molecule type" value="Genomic_DNA"/>
</dbReference>
<dbReference type="InterPro" id="IPR000551">
    <property type="entry name" value="MerR-type_HTH_dom"/>
</dbReference>
<dbReference type="PROSITE" id="PS50937">
    <property type="entry name" value="HTH_MERR_2"/>
    <property type="match status" value="1"/>
</dbReference>
<dbReference type="InterPro" id="IPR009061">
    <property type="entry name" value="DNA-bd_dom_put_sf"/>
</dbReference>
<dbReference type="GO" id="GO:0006355">
    <property type="term" value="P:regulation of DNA-templated transcription"/>
    <property type="evidence" value="ECO:0007669"/>
    <property type="project" value="InterPro"/>
</dbReference>
<dbReference type="GO" id="GO:0003677">
    <property type="term" value="F:DNA binding"/>
    <property type="evidence" value="ECO:0007669"/>
    <property type="project" value="InterPro"/>
</dbReference>
<evidence type="ECO:0000259" key="1">
    <source>
        <dbReference type="PROSITE" id="PS50937"/>
    </source>
</evidence>
<dbReference type="RefSeq" id="WP_205258028.1">
    <property type="nucleotide sequence ID" value="NZ_BAAAPV010000002.1"/>
</dbReference>
<dbReference type="AlphaFoldDB" id="A0A938YND0"/>
<comment type="caution">
    <text evidence="2">The sequence shown here is derived from an EMBL/GenBank/DDBJ whole genome shotgun (WGS) entry which is preliminary data.</text>
</comment>
<name>A0A938YND0_9ACTN</name>
<keyword evidence="3" id="KW-1185">Reference proteome</keyword>
<evidence type="ECO:0000313" key="3">
    <source>
        <dbReference type="Proteomes" id="UP000663801"/>
    </source>
</evidence>
<proteinExistence type="predicted"/>
<evidence type="ECO:0000313" key="2">
    <source>
        <dbReference type="EMBL" id="MBM9477903.1"/>
    </source>
</evidence>
<organism evidence="2 3">
    <name type="scientific">Nakamurella flavida</name>
    <dbReference type="NCBI Taxonomy" id="363630"/>
    <lineage>
        <taxon>Bacteria</taxon>
        <taxon>Bacillati</taxon>
        <taxon>Actinomycetota</taxon>
        <taxon>Actinomycetes</taxon>
        <taxon>Nakamurellales</taxon>
        <taxon>Nakamurellaceae</taxon>
        <taxon>Nakamurella</taxon>
    </lineage>
</organism>
<reference evidence="2" key="1">
    <citation type="submission" date="2021-01" db="EMBL/GenBank/DDBJ databases">
        <title>KCTC 19127 draft genome.</title>
        <authorList>
            <person name="An D."/>
        </authorList>
    </citation>
    <scope>NUCLEOTIDE SEQUENCE</scope>
    <source>
        <strain evidence="2">KCTC 19127</strain>
    </source>
</reference>
<dbReference type="Gene3D" id="1.10.1660.10">
    <property type="match status" value="1"/>
</dbReference>
<accession>A0A938YND0</accession>
<dbReference type="Pfam" id="PF13411">
    <property type="entry name" value="MerR_1"/>
    <property type="match status" value="1"/>
</dbReference>
<dbReference type="SMART" id="SM00422">
    <property type="entry name" value="HTH_MERR"/>
    <property type="match status" value="1"/>
</dbReference>
<dbReference type="Proteomes" id="UP000663801">
    <property type="component" value="Unassembled WGS sequence"/>
</dbReference>
<dbReference type="SUPFAM" id="SSF46955">
    <property type="entry name" value="Putative DNA-binding domain"/>
    <property type="match status" value="1"/>
</dbReference>
<sequence>MAALSERSGIPVATVKYYLREGLLHAGERTSRTQTEYDDTHVRRLGMIRALIDVGGLTVAHTAEVIAAMEDEAAPVGEVLSTAQRSVSRFAATTTPLSREHARGDLERVIDARGWQVSVDNPGRAAAVDVLATFDHLGGPDYTALVQAAAEAADLVAETDLQTVLATTGGREEMVETVVVGTVLGDVLMIALRRMAQEHHARKQYP</sequence>
<gene>
    <name evidence="2" type="ORF">JL107_15755</name>
</gene>
<feature type="domain" description="HTH merR-type" evidence="1">
    <location>
        <begin position="1"/>
        <end position="68"/>
    </location>
</feature>